<gene>
    <name evidence="1" type="ORF">X975_26743</name>
</gene>
<organism evidence="1 2">
    <name type="scientific">Stegodyphus mimosarum</name>
    <name type="common">African social velvet spider</name>
    <dbReference type="NCBI Taxonomy" id="407821"/>
    <lineage>
        <taxon>Eukaryota</taxon>
        <taxon>Metazoa</taxon>
        <taxon>Ecdysozoa</taxon>
        <taxon>Arthropoda</taxon>
        <taxon>Chelicerata</taxon>
        <taxon>Arachnida</taxon>
        <taxon>Araneae</taxon>
        <taxon>Araneomorphae</taxon>
        <taxon>Entelegynae</taxon>
        <taxon>Eresoidea</taxon>
        <taxon>Eresidae</taxon>
        <taxon>Stegodyphus</taxon>
    </lineage>
</organism>
<dbReference type="OrthoDB" id="6514502at2759"/>
<dbReference type="Proteomes" id="UP000054359">
    <property type="component" value="Unassembled WGS sequence"/>
</dbReference>
<accession>A0A087TJV8</accession>
<protein>
    <submittedName>
        <fullName evidence="1">Protein SZT2</fullName>
    </submittedName>
</protein>
<dbReference type="EMBL" id="KK115556">
    <property type="protein sequence ID" value="KFM65397.1"/>
    <property type="molecule type" value="Genomic_DNA"/>
</dbReference>
<proteinExistence type="predicted"/>
<evidence type="ECO:0000313" key="1">
    <source>
        <dbReference type="EMBL" id="KFM65397.1"/>
    </source>
</evidence>
<reference evidence="1 2" key="1">
    <citation type="submission" date="2013-11" db="EMBL/GenBank/DDBJ databases">
        <title>Genome sequencing of Stegodyphus mimosarum.</title>
        <authorList>
            <person name="Bechsgaard J."/>
        </authorList>
    </citation>
    <scope>NUCLEOTIDE SEQUENCE [LARGE SCALE GENOMIC DNA]</scope>
</reference>
<dbReference type="OMA" id="ECWEVES"/>
<sequence length="273" mass="31219">MSFTDGPECWEVESSLCEAKEVYVLMQNNYRISRNIRAQWFFKNLNKNLTLKWKTSQEKLTYEIEVISAIPKYAEKFEVDDVTNSSTIRIVADTKVNFLSTQYRLAFCLDLSPSVATIDIQHNNIYFEDIYSSLEQSLTSVSEPFYIPGSNYYFRPQIYITVIAHIPNCPIVAPQVLIQGWILTPDNRNELLELIQNKLKNMCKIVEKVSSTVQEEQIQFMMPHDAAGAILDGTIDGNKMIKKVLDLSADINTLKLIRYGILALQLLPENSSA</sequence>
<dbReference type="PANTHER" id="PTHR14918">
    <property type="entry name" value="KICSTOR COMPLEX PROTEIN SZT2"/>
    <property type="match status" value="1"/>
</dbReference>
<dbReference type="PANTHER" id="PTHR14918:SF3">
    <property type="entry name" value="KICSTOR COMPLEX PROTEIN SZT2"/>
    <property type="match status" value="1"/>
</dbReference>
<dbReference type="GO" id="GO:0005777">
    <property type="term" value="C:peroxisome"/>
    <property type="evidence" value="ECO:0007669"/>
    <property type="project" value="InterPro"/>
</dbReference>
<feature type="non-terminal residue" evidence="1">
    <location>
        <position position="273"/>
    </location>
</feature>
<keyword evidence="2" id="KW-1185">Reference proteome</keyword>
<evidence type="ECO:0000313" key="2">
    <source>
        <dbReference type="Proteomes" id="UP000054359"/>
    </source>
</evidence>
<dbReference type="AlphaFoldDB" id="A0A087TJV8"/>
<dbReference type="InterPro" id="IPR033228">
    <property type="entry name" value="SZT2"/>
</dbReference>
<name>A0A087TJV8_STEMI</name>
<dbReference type="STRING" id="407821.A0A087TJV8"/>